<evidence type="ECO:0000313" key="14">
    <source>
        <dbReference type="EMBL" id="NYE83964.1"/>
    </source>
</evidence>
<keyword evidence="8" id="KW-0406">Ion transport</keyword>
<dbReference type="PROSITE" id="PS50905">
    <property type="entry name" value="FERRITIN_LIKE"/>
    <property type="match status" value="1"/>
</dbReference>
<feature type="binding site" evidence="11">
    <location>
        <position position="18"/>
    </location>
    <ligand>
        <name>Fe cation</name>
        <dbReference type="ChEBI" id="CHEBI:24875"/>
        <label>1</label>
    </ligand>
</feature>
<evidence type="ECO:0000256" key="4">
    <source>
        <dbReference type="ARBA" id="ARBA00022496"/>
    </source>
</evidence>
<reference evidence="14 15" key="1">
    <citation type="submission" date="2020-07" db="EMBL/GenBank/DDBJ databases">
        <title>Genomic Encyclopedia of Type Strains, Phase IV (KMG-V): Genome sequencing to study the core and pangenomes of soil and plant-associated prokaryotes.</title>
        <authorList>
            <person name="Whitman W."/>
        </authorList>
    </citation>
    <scope>NUCLEOTIDE SEQUENCE [LARGE SCALE GENOMIC DNA]</scope>
    <source>
        <strain evidence="14 15">SAS40</strain>
    </source>
</reference>
<evidence type="ECO:0000256" key="11">
    <source>
        <dbReference type="PIRSR" id="PIRSR002560-1"/>
    </source>
</evidence>
<feature type="binding site" evidence="11">
    <location>
        <position position="50"/>
    </location>
    <ligand>
        <name>Fe cation</name>
        <dbReference type="ChEBI" id="CHEBI:24875"/>
        <label>3</label>
    </ligand>
</feature>
<feature type="binding site" evidence="11">
    <location>
        <position position="127"/>
    </location>
    <ligand>
        <name>Fe cation</name>
        <dbReference type="ChEBI" id="CHEBI:24875"/>
        <label>1</label>
    </ligand>
</feature>
<keyword evidence="12" id="KW-0349">Heme</keyword>
<dbReference type="CDD" id="cd00907">
    <property type="entry name" value="Bacterioferritin"/>
    <property type="match status" value="1"/>
</dbReference>
<dbReference type="InterPro" id="IPR008331">
    <property type="entry name" value="Ferritin_DPS_dom"/>
</dbReference>
<keyword evidence="2 10" id="KW-0409">Iron storage</keyword>
<dbReference type="GO" id="GO:0005829">
    <property type="term" value="C:cytosol"/>
    <property type="evidence" value="ECO:0007669"/>
    <property type="project" value="TreeGrafter"/>
</dbReference>
<protein>
    <recommendedName>
        <fullName evidence="10 12">Bacterioferritin</fullName>
    </recommendedName>
</protein>
<dbReference type="AlphaFoldDB" id="A0A7Y9IVY0"/>
<dbReference type="PANTHER" id="PTHR30295:SF9">
    <property type="entry name" value="BACTERIOFERRITIN"/>
    <property type="match status" value="1"/>
</dbReference>
<dbReference type="InterPro" id="IPR012347">
    <property type="entry name" value="Ferritin-like"/>
</dbReference>
<dbReference type="InterPro" id="IPR009078">
    <property type="entry name" value="Ferritin-like_SF"/>
</dbReference>
<dbReference type="Pfam" id="PF00210">
    <property type="entry name" value="Ferritin"/>
    <property type="match status" value="1"/>
</dbReference>
<keyword evidence="5 10" id="KW-0479">Metal-binding</keyword>
<gene>
    <name evidence="14" type="ORF">FHW18_003235</name>
</gene>
<evidence type="ECO:0000256" key="12">
    <source>
        <dbReference type="RuleBase" id="RU000623"/>
    </source>
</evidence>
<dbReference type="Gene3D" id="1.20.1260.10">
    <property type="match status" value="1"/>
</dbReference>
<comment type="function">
    <text evidence="12">Iron-storage protein.</text>
</comment>
<evidence type="ECO:0000256" key="7">
    <source>
        <dbReference type="ARBA" id="ARBA00023004"/>
    </source>
</evidence>
<proteinExistence type="inferred from homology"/>
<dbReference type="PROSITE" id="PS00549">
    <property type="entry name" value="BACTERIOFERRITIN"/>
    <property type="match status" value="1"/>
</dbReference>
<evidence type="ECO:0000256" key="10">
    <source>
        <dbReference type="PIRNR" id="PIRNR002560"/>
    </source>
</evidence>
<sequence length="163" mass="18950">MLGNTEVIDYLNTLLAGELGARDQYFIHSRMYDEWSYKKLYERINHEMADETMHADALIRRILMLDGTPDMRVAAVRVGKTVPEMLRFDLDVEEEVRTALREGIVICERVRDFVTRDILLAQLGDTEEDHAYWLEQQLRQITMVGLENYLQAQLKATESDPAV</sequence>
<evidence type="ECO:0000256" key="2">
    <source>
        <dbReference type="ARBA" id="ARBA00022434"/>
    </source>
</evidence>
<keyword evidence="3" id="KW-0813">Transport</keyword>
<evidence type="ECO:0000256" key="9">
    <source>
        <dbReference type="ARBA" id="ARBA00036243"/>
    </source>
</evidence>
<feature type="binding site" evidence="11">
    <location>
        <position position="130"/>
    </location>
    <ligand>
        <name>Fe cation</name>
        <dbReference type="ChEBI" id="CHEBI:24875"/>
        <label>2</label>
    </ligand>
</feature>
<organism evidence="14 15">
    <name type="scientific">Pigmentiphaga litoralis</name>
    <dbReference type="NCBI Taxonomy" id="516702"/>
    <lineage>
        <taxon>Bacteria</taxon>
        <taxon>Pseudomonadati</taxon>
        <taxon>Pseudomonadota</taxon>
        <taxon>Betaproteobacteria</taxon>
        <taxon>Burkholderiales</taxon>
        <taxon>Alcaligenaceae</taxon>
        <taxon>Pigmentiphaga</taxon>
    </lineage>
</organism>
<keyword evidence="7 10" id="KW-0408">Iron</keyword>
<dbReference type="SUPFAM" id="SSF47240">
    <property type="entry name" value="Ferritin-like"/>
    <property type="match status" value="1"/>
</dbReference>
<feature type="binding site" evidence="11">
    <location>
        <position position="51"/>
    </location>
    <ligand>
        <name>Fe cation</name>
        <dbReference type="ChEBI" id="CHEBI:24875"/>
        <label>2</label>
    </ligand>
</feature>
<dbReference type="PRINTS" id="PR00601">
    <property type="entry name" value="BACFERRITIN"/>
</dbReference>
<dbReference type="InterPro" id="IPR002024">
    <property type="entry name" value="Bacterioferritin"/>
</dbReference>
<evidence type="ECO:0000256" key="8">
    <source>
        <dbReference type="ARBA" id="ARBA00023065"/>
    </source>
</evidence>
<evidence type="ECO:0000256" key="5">
    <source>
        <dbReference type="ARBA" id="ARBA00022723"/>
    </source>
</evidence>
<feature type="binding site" evidence="11">
    <location>
        <position position="54"/>
    </location>
    <ligand>
        <name>Fe cation</name>
        <dbReference type="ChEBI" id="CHEBI:24875"/>
        <label>1</label>
    </ligand>
</feature>
<evidence type="ECO:0000256" key="3">
    <source>
        <dbReference type="ARBA" id="ARBA00022448"/>
    </source>
</evidence>
<accession>A0A7Y9IVY0</accession>
<keyword evidence="6 14" id="KW-0560">Oxidoreductase</keyword>
<evidence type="ECO:0000256" key="6">
    <source>
        <dbReference type="ARBA" id="ARBA00023002"/>
    </source>
</evidence>
<dbReference type="InterPro" id="IPR009040">
    <property type="entry name" value="Ferritin-like_diiron"/>
</dbReference>
<name>A0A7Y9IVY0_9BURK</name>
<dbReference type="Proteomes" id="UP000542125">
    <property type="component" value="Unassembled WGS sequence"/>
</dbReference>
<dbReference type="FunFam" id="1.20.1260.10:FF:000005">
    <property type="entry name" value="Bacterioferritin"/>
    <property type="match status" value="1"/>
</dbReference>
<feature type="binding site" evidence="11">
    <location>
        <position position="127"/>
    </location>
    <ligand>
        <name>Fe cation</name>
        <dbReference type="ChEBI" id="CHEBI:24875"/>
        <label>2</label>
    </ligand>
</feature>
<evidence type="ECO:0000313" key="15">
    <source>
        <dbReference type="Proteomes" id="UP000542125"/>
    </source>
</evidence>
<feature type="binding site" evidence="11">
    <location>
        <position position="93"/>
    </location>
    <ligand>
        <name>Fe cation</name>
        <dbReference type="ChEBI" id="CHEBI:24875"/>
        <label>2</label>
    </ligand>
</feature>
<comment type="caution">
    <text evidence="14">The sequence shown here is derived from an EMBL/GenBank/DDBJ whole genome shotgun (WGS) entry which is preliminary data.</text>
</comment>
<dbReference type="GO" id="GO:0006879">
    <property type="term" value="P:intracellular iron ion homeostasis"/>
    <property type="evidence" value="ECO:0007669"/>
    <property type="project" value="UniProtKB-KW"/>
</dbReference>
<dbReference type="GO" id="GO:0008199">
    <property type="term" value="F:ferric iron binding"/>
    <property type="evidence" value="ECO:0007669"/>
    <property type="project" value="InterPro"/>
</dbReference>
<evidence type="ECO:0000259" key="13">
    <source>
        <dbReference type="PROSITE" id="PS50905"/>
    </source>
</evidence>
<dbReference type="PIRSF" id="PIRSF002560">
    <property type="entry name" value="Bacterioferritin"/>
    <property type="match status" value="1"/>
</dbReference>
<feature type="binding site" evidence="11">
    <location>
        <position position="46"/>
    </location>
    <ligand>
        <name>Fe cation</name>
        <dbReference type="ChEBI" id="CHEBI:24875"/>
        <label>3</label>
    </ligand>
</feature>
<comment type="similarity">
    <text evidence="1 10 12">Belongs to the bacterioferritin family.</text>
</comment>
<dbReference type="GO" id="GO:0006826">
    <property type="term" value="P:iron ion transport"/>
    <property type="evidence" value="ECO:0007669"/>
    <property type="project" value="UniProtKB-KW"/>
</dbReference>
<dbReference type="GO" id="GO:0020037">
    <property type="term" value="F:heme binding"/>
    <property type="evidence" value="ECO:0007669"/>
    <property type="project" value="TreeGrafter"/>
</dbReference>
<dbReference type="EMBL" id="JACBYR010000001">
    <property type="protein sequence ID" value="NYE83964.1"/>
    <property type="molecule type" value="Genomic_DNA"/>
</dbReference>
<dbReference type="GO" id="GO:0140315">
    <property type="term" value="F:iron ion sequestering activity"/>
    <property type="evidence" value="ECO:0007669"/>
    <property type="project" value="UniProtKB-ARBA"/>
</dbReference>
<dbReference type="RefSeq" id="WP_179587709.1">
    <property type="nucleotide sequence ID" value="NZ_JACBYR010000001.1"/>
</dbReference>
<dbReference type="GO" id="GO:0004322">
    <property type="term" value="F:ferroxidase activity"/>
    <property type="evidence" value="ECO:0007669"/>
    <property type="project" value="TreeGrafter"/>
</dbReference>
<evidence type="ECO:0000256" key="1">
    <source>
        <dbReference type="ARBA" id="ARBA00008093"/>
    </source>
</evidence>
<comment type="catalytic activity">
    <reaction evidence="9">
        <text>Fe(2+)(in) = Fe(2+)(out)</text>
        <dbReference type="Rhea" id="RHEA:28486"/>
        <dbReference type="ChEBI" id="CHEBI:29033"/>
    </reaction>
</comment>
<feature type="binding site" evidence="11">
    <location>
        <position position="51"/>
    </location>
    <ligand>
        <name>Fe cation</name>
        <dbReference type="ChEBI" id="CHEBI:24875"/>
        <label>1</label>
    </ligand>
</feature>
<keyword evidence="15" id="KW-1185">Reference proteome</keyword>
<keyword evidence="4" id="KW-0410">Iron transport</keyword>
<dbReference type="PANTHER" id="PTHR30295">
    <property type="entry name" value="BACTERIOFERRITIN"/>
    <property type="match status" value="1"/>
</dbReference>
<dbReference type="NCBIfam" id="TIGR00754">
    <property type="entry name" value="bfr"/>
    <property type="match status" value="1"/>
</dbReference>
<feature type="domain" description="Ferritin-like diiron" evidence="13">
    <location>
        <begin position="1"/>
        <end position="145"/>
    </location>
</feature>